<reference evidence="1" key="1">
    <citation type="submission" date="2014-11" db="EMBL/GenBank/DDBJ databases">
        <authorList>
            <person name="Amaro Gonzalez C."/>
        </authorList>
    </citation>
    <scope>NUCLEOTIDE SEQUENCE</scope>
</reference>
<name>A0A0E9UQD5_ANGAN</name>
<accession>A0A0E9UQD5</accession>
<sequence>MDCGLVSYSYSVIASFFL</sequence>
<proteinExistence type="predicted"/>
<evidence type="ECO:0000313" key="1">
    <source>
        <dbReference type="EMBL" id="JAH68032.1"/>
    </source>
</evidence>
<dbReference type="EMBL" id="GBXM01040545">
    <property type="protein sequence ID" value="JAH68032.1"/>
    <property type="molecule type" value="Transcribed_RNA"/>
</dbReference>
<organism evidence="1">
    <name type="scientific">Anguilla anguilla</name>
    <name type="common">European freshwater eel</name>
    <name type="synonym">Muraena anguilla</name>
    <dbReference type="NCBI Taxonomy" id="7936"/>
    <lineage>
        <taxon>Eukaryota</taxon>
        <taxon>Metazoa</taxon>
        <taxon>Chordata</taxon>
        <taxon>Craniata</taxon>
        <taxon>Vertebrata</taxon>
        <taxon>Euteleostomi</taxon>
        <taxon>Actinopterygii</taxon>
        <taxon>Neopterygii</taxon>
        <taxon>Teleostei</taxon>
        <taxon>Anguilliformes</taxon>
        <taxon>Anguillidae</taxon>
        <taxon>Anguilla</taxon>
    </lineage>
</organism>
<dbReference type="AlphaFoldDB" id="A0A0E9UQD5"/>
<protein>
    <submittedName>
        <fullName evidence="1">Uncharacterized protein</fullName>
    </submittedName>
</protein>
<reference evidence="1" key="2">
    <citation type="journal article" date="2015" name="Fish Shellfish Immunol.">
        <title>Early steps in the European eel (Anguilla anguilla)-Vibrio vulnificus interaction in the gills: Role of the RtxA13 toxin.</title>
        <authorList>
            <person name="Callol A."/>
            <person name="Pajuelo D."/>
            <person name="Ebbesson L."/>
            <person name="Teles M."/>
            <person name="MacKenzie S."/>
            <person name="Amaro C."/>
        </authorList>
    </citation>
    <scope>NUCLEOTIDE SEQUENCE</scope>
</reference>